<evidence type="ECO:0000313" key="3">
    <source>
        <dbReference type="Proteomes" id="UP000176608"/>
    </source>
</evidence>
<keyword evidence="1" id="KW-0175">Coiled coil</keyword>
<accession>A0A1F4UQQ5</accession>
<comment type="caution">
    <text evidence="2">The sequence shown here is derived from an EMBL/GenBank/DDBJ whole genome shotgun (WGS) entry which is preliminary data.</text>
</comment>
<dbReference type="EMBL" id="MEVA01000014">
    <property type="protein sequence ID" value="OGC47307.1"/>
    <property type="molecule type" value="Genomic_DNA"/>
</dbReference>
<organism evidence="2 3">
    <name type="scientific">candidate division WWE3 bacterium RIFCSPHIGHO2_01_FULL_42_13</name>
    <dbReference type="NCBI Taxonomy" id="1802617"/>
    <lineage>
        <taxon>Bacteria</taxon>
        <taxon>Katanobacteria</taxon>
    </lineage>
</organism>
<dbReference type="Proteomes" id="UP000176608">
    <property type="component" value="Unassembled WGS sequence"/>
</dbReference>
<sequence>MSLPAYLKYIGLTILFAVATVNFTRTTLSVIESSKRLDEAKTEVSGLEDEKANLEKELEYKQSNEYVEKEARNKLGLVQPGEELFVVSQVLGTAAHNEEADVVAKKNLDNLHLWFELFL</sequence>
<dbReference type="Pfam" id="PF04977">
    <property type="entry name" value="DivIC"/>
    <property type="match status" value="1"/>
</dbReference>
<evidence type="ECO:0000256" key="1">
    <source>
        <dbReference type="SAM" id="Coils"/>
    </source>
</evidence>
<evidence type="ECO:0000313" key="2">
    <source>
        <dbReference type="EMBL" id="OGC47307.1"/>
    </source>
</evidence>
<dbReference type="InterPro" id="IPR007060">
    <property type="entry name" value="FtsL/DivIC"/>
</dbReference>
<reference evidence="2 3" key="1">
    <citation type="journal article" date="2016" name="Nat. Commun.">
        <title>Thousands of microbial genomes shed light on interconnected biogeochemical processes in an aquifer system.</title>
        <authorList>
            <person name="Anantharaman K."/>
            <person name="Brown C.T."/>
            <person name="Hug L.A."/>
            <person name="Sharon I."/>
            <person name="Castelle C.J."/>
            <person name="Probst A.J."/>
            <person name="Thomas B.C."/>
            <person name="Singh A."/>
            <person name="Wilkins M.J."/>
            <person name="Karaoz U."/>
            <person name="Brodie E.L."/>
            <person name="Williams K.H."/>
            <person name="Hubbard S.S."/>
            <person name="Banfield J.F."/>
        </authorList>
    </citation>
    <scope>NUCLEOTIDE SEQUENCE [LARGE SCALE GENOMIC DNA]</scope>
</reference>
<feature type="coiled-coil region" evidence="1">
    <location>
        <begin position="30"/>
        <end position="64"/>
    </location>
</feature>
<proteinExistence type="predicted"/>
<name>A0A1F4UQQ5_UNCKA</name>
<dbReference type="STRING" id="1802617.A2886_01720"/>
<dbReference type="AlphaFoldDB" id="A0A1F4UQQ5"/>
<protein>
    <recommendedName>
        <fullName evidence="4">Septum formation initiator</fullName>
    </recommendedName>
</protein>
<gene>
    <name evidence="2" type="ORF">A2886_01720</name>
</gene>
<evidence type="ECO:0008006" key="4">
    <source>
        <dbReference type="Google" id="ProtNLM"/>
    </source>
</evidence>